<dbReference type="Gene3D" id="2.120.10.30">
    <property type="entry name" value="TolB, C-terminal domain"/>
    <property type="match status" value="2"/>
</dbReference>
<protein>
    <submittedName>
        <fullName evidence="4">S9 family peptidase</fullName>
    </submittedName>
</protein>
<keyword evidence="2" id="KW-0720">Serine protease</keyword>
<evidence type="ECO:0000313" key="5">
    <source>
        <dbReference type="Proteomes" id="UP001527882"/>
    </source>
</evidence>
<dbReference type="EMBL" id="JAQAGZ010000016">
    <property type="protein sequence ID" value="MCZ8515233.1"/>
    <property type="molecule type" value="Genomic_DNA"/>
</dbReference>
<proteinExistence type="predicted"/>
<dbReference type="InterPro" id="IPR011659">
    <property type="entry name" value="WD40"/>
</dbReference>
<dbReference type="RefSeq" id="WP_269883859.1">
    <property type="nucleotide sequence ID" value="NZ_JAQAGZ010000016.1"/>
</dbReference>
<evidence type="ECO:0000313" key="4">
    <source>
        <dbReference type="EMBL" id="MCZ8515233.1"/>
    </source>
</evidence>
<dbReference type="PANTHER" id="PTHR42776">
    <property type="entry name" value="SERINE PEPTIDASE S9 FAMILY MEMBER"/>
    <property type="match status" value="1"/>
</dbReference>
<name>A0ABT4QEJ4_9BACL</name>
<dbReference type="InterPro" id="IPR001375">
    <property type="entry name" value="Peptidase_S9_cat"/>
</dbReference>
<sequence>MKTEDIHSFQAYLNVGSAYSPKIVPNKNQVTFISKKSGLPQLWCWNAAESRCEQFVVMPDSVLHVSHSPTGEKTIVGMDSKGNEKQQLYLVDHATRSVEPLMVSPDHFHHLGGWSPSGTKIAWSSNRRNPAYFDVFVQDVETKQTEVVYRFDGRCTPDRWLPDGRSLVVRCLEGNNLQSLYVLDLSTGGMTRIGFETLGRYESLLMENNGGLGYLLSDASENTMALYRFTPEGELNKLIHSPDWDIEEAELSPDETRIAYTVNEGGISTLHVYNVLTGASEAATNIPRGVIDSIALFNDTMLIFGLKSPLLPGEIFGYHLDTSSLERLTYFSQTEGTSPPWREPELRTFASFDGLEVPYFYYKQEGKKSPAVVYVHGGPESQAKYEFNAVIQYLSSQGFAVFIPNVRGSKGYGNEYMNLDNGRKRMDSVADLAWLVQDIARIDSIDSAKIGIIGRSYGGFMVLASLTHYPDLWAAGVDIVGISHFQTFLENTGPWRRKLREVEYGTLADDTDFFEEIAPLNLSHQIKTPLLIFHGKNDTRVPVSEAEQMFRDMTARGQDVELIVFEDEGHKTEKLENHIRMNEKVFSFFQQHLNL</sequence>
<evidence type="ECO:0000256" key="1">
    <source>
        <dbReference type="ARBA" id="ARBA00022801"/>
    </source>
</evidence>
<keyword evidence="5" id="KW-1185">Reference proteome</keyword>
<dbReference type="PANTHER" id="PTHR42776:SF27">
    <property type="entry name" value="DIPEPTIDYL PEPTIDASE FAMILY MEMBER 6"/>
    <property type="match status" value="1"/>
</dbReference>
<dbReference type="InterPro" id="IPR029058">
    <property type="entry name" value="AB_hydrolase_fold"/>
</dbReference>
<accession>A0ABT4QEJ4</accession>
<dbReference type="SUPFAM" id="SSF53474">
    <property type="entry name" value="alpha/beta-Hydrolases"/>
    <property type="match status" value="1"/>
</dbReference>
<keyword evidence="1" id="KW-0378">Hydrolase</keyword>
<reference evidence="4 5" key="1">
    <citation type="submission" date="2022-12" db="EMBL/GenBank/DDBJ databases">
        <title>Draft genome sequence of Paenibacillus sp. dW9.</title>
        <authorList>
            <person name="Choi E.-W."/>
            <person name="Kim D.-U."/>
        </authorList>
    </citation>
    <scope>NUCLEOTIDE SEQUENCE [LARGE SCALE GENOMIC DNA]</scope>
    <source>
        <strain evidence="5">dW9</strain>
    </source>
</reference>
<dbReference type="Proteomes" id="UP001527882">
    <property type="component" value="Unassembled WGS sequence"/>
</dbReference>
<evidence type="ECO:0000259" key="3">
    <source>
        <dbReference type="Pfam" id="PF00326"/>
    </source>
</evidence>
<keyword evidence="2" id="KW-0645">Protease</keyword>
<feature type="domain" description="Peptidase S9 prolyl oligopeptidase catalytic" evidence="3">
    <location>
        <begin position="386"/>
        <end position="594"/>
    </location>
</feature>
<organism evidence="4 5">
    <name type="scientific">Paenibacillus gyeongsangnamensis</name>
    <dbReference type="NCBI Taxonomy" id="3388067"/>
    <lineage>
        <taxon>Bacteria</taxon>
        <taxon>Bacillati</taxon>
        <taxon>Bacillota</taxon>
        <taxon>Bacilli</taxon>
        <taxon>Bacillales</taxon>
        <taxon>Paenibacillaceae</taxon>
        <taxon>Paenibacillus</taxon>
    </lineage>
</organism>
<evidence type="ECO:0000256" key="2">
    <source>
        <dbReference type="ARBA" id="ARBA00022825"/>
    </source>
</evidence>
<dbReference type="Gene3D" id="3.40.50.1820">
    <property type="entry name" value="alpha/beta hydrolase"/>
    <property type="match status" value="1"/>
</dbReference>
<dbReference type="Pfam" id="PF00326">
    <property type="entry name" value="Peptidase_S9"/>
    <property type="match status" value="1"/>
</dbReference>
<dbReference type="SUPFAM" id="SSF82171">
    <property type="entry name" value="DPP6 N-terminal domain-like"/>
    <property type="match status" value="1"/>
</dbReference>
<dbReference type="InterPro" id="IPR011042">
    <property type="entry name" value="6-blade_b-propeller_TolB-like"/>
</dbReference>
<dbReference type="InterPro" id="IPR002470">
    <property type="entry name" value="Peptidase_S9A"/>
</dbReference>
<comment type="caution">
    <text evidence="4">The sequence shown here is derived from an EMBL/GenBank/DDBJ whole genome shotgun (WGS) entry which is preliminary data.</text>
</comment>
<dbReference type="PRINTS" id="PR00862">
    <property type="entry name" value="PROLIGOPTASE"/>
</dbReference>
<gene>
    <name evidence="4" type="ORF">O9H85_23005</name>
</gene>
<dbReference type="Pfam" id="PF07676">
    <property type="entry name" value="PD40"/>
    <property type="match status" value="1"/>
</dbReference>